<sequence>MTTDPAKTPVIVGVGQVNDRPATPDQGLDPVGLMAEALRRADTDAGGGWLADCDSLSVVGQIAWPQLNPVIGKLAEALGIAPQHTVETPPHGDSPTRLMSEAANRIARGEAAICAIVGGEALRTAGQLKAAQAAAEAPKPDALRDATHRVRTGYAQSYGLVVPTDVYPLYENAGRAAYGQTLAEGQAESGAIWSRFSEVAAQNEAAWIRKPVSAAEVVTPNDSNRPIAFPYTKLQVANASVNQGAGFIVTSLAEAQRRGVPDERIVFIGHGAAAEEDRNFLRRDRYDRSPSLEVTITEAMTANSVAADDLDFVELYSCFPCVPKMARRVLGWPVEKPASVFGGLTFGGGPIGNYMSHAVASMVEALRRGGGKGLLFANGGYATHNHAVLLSSQPLGLAFPQDFDRQAMADAARGEVPEIAEDYAGPATIESYTVHYDRDGSPRSGVIVARTPEGGRTLAAVRPGDGATIAFLTDGQREPVGTAGTIVRGEESELSLWAGC</sequence>
<evidence type="ECO:0000256" key="2">
    <source>
        <dbReference type="ARBA" id="ARBA00022679"/>
    </source>
</evidence>
<keyword evidence="3" id="KW-0012">Acyltransferase</keyword>
<keyword evidence="2" id="KW-0808">Transferase</keyword>
<dbReference type="SUPFAM" id="SSF53901">
    <property type="entry name" value="Thiolase-like"/>
    <property type="match status" value="1"/>
</dbReference>
<protein>
    <submittedName>
        <fullName evidence="5">Acetyl-CoA acetyltransferase</fullName>
    </submittedName>
</protein>
<dbReference type="Pfam" id="PF18313">
    <property type="entry name" value="TLP1_add_C"/>
    <property type="match status" value="1"/>
</dbReference>
<dbReference type="InterPro" id="IPR016039">
    <property type="entry name" value="Thiolase-like"/>
</dbReference>
<evidence type="ECO:0000256" key="1">
    <source>
        <dbReference type="ARBA" id="ARBA00010982"/>
    </source>
</evidence>
<proteinExistence type="inferred from homology"/>
<dbReference type="RefSeq" id="WP_257594833.1">
    <property type="nucleotide sequence ID" value="NZ_JANKHH010000003.1"/>
</dbReference>
<comment type="caution">
    <text evidence="5">The sequence shown here is derived from an EMBL/GenBank/DDBJ whole genome shotgun (WGS) entry which is preliminary data.</text>
</comment>
<dbReference type="PANTHER" id="PTHR18919">
    <property type="entry name" value="ACETYL-COA C-ACYLTRANSFERASE"/>
    <property type="match status" value="1"/>
</dbReference>
<evidence type="ECO:0000259" key="4">
    <source>
        <dbReference type="Pfam" id="PF18313"/>
    </source>
</evidence>
<gene>
    <name evidence="5" type="ORF">NSO95_03825</name>
</gene>
<reference evidence="5 6" key="1">
    <citation type="submission" date="2022-08" db="EMBL/GenBank/DDBJ databases">
        <title>Polyphasic taxonomy analysis of Qipengyuania sp.RS5-5.</title>
        <authorList>
            <person name="Xamxidin M."/>
            <person name="Wu M."/>
        </authorList>
    </citation>
    <scope>NUCLEOTIDE SEQUENCE [LARGE SCALE GENOMIC DNA]</scope>
    <source>
        <strain evidence="5 6">RS5-5</strain>
    </source>
</reference>
<dbReference type="InterPro" id="IPR040771">
    <property type="entry name" value="TLP1_add_C"/>
</dbReference>
<evidence type="ECO:0000313" key="5">
    <source>
        <dbReference type="EMBL" id="MCR2833063.1"/>
    </source>
</evidence>
<dbReference type="Gene3D" id="3.40.47.10">
    <property type="match status" value="1"/>
</dbReference>
<comment type="similarity">
    <text evidence="1">Belongs to the thiolase-like superfamily. Thiolase family.</text>
</comment>
<evidence type="ECO:0000313" key="6">
    <source>
        <dbReference type="Proteomes" id="UP001206067"/>
    </source>
</evidence>
<dbReference type="EMBL" id="JANKHH010000003">
    <property type="protein sequence ID" value="MCR2833063.1"/>
    <property type="molecule type" value="Genomic_DNA"/>
</dbReference>
<evidence type="ECO:0000256" key="3">
    <source>
        <dbReference type="ARBA" id="ARBA00023315"/>
    </source>
</evidence>
<accession>A0ABT1XN39</accession>
<organism evidence="5 6">
    <name type="scientific">Parerythrobacter lacustris</name>
    <dbReference type="NCBI Taxonomy" id="2969984"/>
    <lineage>
        <taxon>Bacteria</taxon>
        <taxon>Pseudomonadati</taxon>
        <taxon>Pseudomonadota</taxon>
        <taxon>Alphaproteobacteria</taxon>
        <taxon>Sphingomonadales</taxon>
        <taxon>Erythrobacteraceae</taxon>
        <taxon>Parerythrobacter</taxon>
    </lineage>
</organism>
<dbReference type="NCBIfam" id="NF006106">
    <property type="entry name" value="PRK08257.1-5"/>
    <property type="match status" value="1"/>
</dbReference>
<dbReference type="Proteomes" id="UP001206067">
    <property type="component" value="Unassembled WGS sequence"/>
</dbReference>
<dbReference type="PANTHER" id="PTHR18919:SF139">
    <property type="entry name" value="THIOLASE-LIKE PROTEIN TYPE 1 ADDITIONAL C-TERMINAL DOMAIN-CONTAINING PROTEIN"/>
    <property type="match status" value="1"/>
</dbReference>
<dbReference type="Gene3D" id="2.40.50.840">
    <property type="match status" value="1"/>
</dbReference>
<feature type="domain" description="Thiolase-like protein type 1 additional C-terminal" evidence="4">
    <location>
        <begin position="415"/>
        <end position="487"/>
    </location>
</feature>
<name>A0ABT1XN39_9SPHN</name>
<keyword evidence="6" id="KW-1185">Reference proteome</keyword>